<evidence type="ECO:0000313" key="2">
    <source>
        <dbReference type="Proteomes" id="UP000887013"/>
    </source>
</evidence>
<accession>A0A8X6PYH1</accession>
<feature type="non-terminal residue" evidence="1">
    <location>
        <position position="1"/>
    </location>
</feature>
<protein>
    <submittedName>
        <fullName evidence="1">Uncharacterized protein</fullName>
    </submittedName>
</protein>
<gene>
    <name evidence="1" type="ORF">NPIL_548761</name>
</gene>
<reference evidence="1" key="1">
    <citation type="submission" date="2020-08" db="EMBL/GenBank/DDBJ databases">
        <title>Multicomponent nature underlies the extraordinary mechanical properties of spider dragline silk.</title>
        <authorList>
            <person name="Kono N."/>
            <person name="Nakamura H."/>
            <person name="Mori M."/>
            <person name="Yoshida Y."/>
            <person name="Ohtoshi R."/>
            <person name="Malay A.D."/>
            <person name="Moran D.A.P."/>
            <person name="Tomita M."/>
            <person name="Numata K."/>
            <person name="Arakawa K."/>
        </authorList>
    </citation>
    <scope>NUCLEOTIDE SEQUENCE</scope>
</reference>
<evidence type="ECO:0000313" key="1">
    <source>
        <dbReference type="EMBL" id="GFT90257.1"/>
    </source>
</evidence>
<proteinExistence type="predicted"/>
<comment type="caution">
    <text evidence="1">The sequence shown here is derived from an EMBL/GenBank/DDBJ whole genome shotgun (WGS) entry which is preliminary data.</text>
</comment>
<dbReference type="EMBL" id="BMAW01074009">
    <property type="protein sequence ID" value="GFT90257.1"/>
    <property type="molecule type" value="Genomic_DNA"/>
</dbReference>
<organism evidence="1 2">
    <name type="scientific">Nephila pilipes</name>
    <name type="common">Giant wood spider</name>
    <name type="synonym">Nephila maculata</name>
    <dbReference type="NCBI Taxonomy" id="299642"/>
    <lineage>
        <taxon>Eukaryota</taxon>
        <taxon>Metazoa</taxon>
        <taxon>Ecdysozoa</taxon>
        <taxon>Arthropoda</taxon>
        <taxon>Chelicerata</taxon>
        <taxon>Arachnida</taxon>
        <taxon>Araneae</taxon>
        <taxon>Araneomorphae</taxon>
        <taxon>Entelegynae</taxon>
        <taxon>Araneoidea</taxon>
        <taxon>Nephilidae</taxon>
        <taxon>Nephila</taxon>
    </lineage>
</organism>
<sequence>CNRTSYAKIFVVEEISNNSSNNSVRFISNLYVTRYCFRLQSYNRV</sequence>
<keyword evidence="2" id="KW-1185">Reference proteome</keyword>
<name>A0A8X6PYH1_NEPPI</name>
<dbReference type="AlphaFoldDB" id="A0A8X6PYH1"/>
<dbReference type="Proteomes" id="UP000887013">
    <property type="component" value="Unassembled WGS sequence"/>
</dbReference>